<accession>A0ABS7A5N6</accession>
<evidence type="ECO:0000313" key="1">
    <source>
        <dbReference type="EMBL" id="MBW6397614.1"/>
    </source>
</evidence>
<dbReference type="RefSeq" id="WP_219762212.1">
    <property type="nucleotide sequence ID" value="NZ_JAHYBZ010000002.1"/>
</dbReference>
<evidence type="ECO:0000313" key="2">
    <source>
        <dbReference type="Proteomes" id="UP001196565"/>
    </source>
</evidence>
<proteinExistence type="predicted"/>
<sequence length="78" mass="8508">MAEATETNTRKTLDMQMFNEAGNLCVALELADEIKGLLDDGDPPMEVIRIAYAHLVETVRGVQDRLYEGAGAAREVVA</sequence>
<gene>
    <name evidence="1" type="ORF">KPL78_07150</name>
</gene>
<dbReference type="EMBL" id="JAHYBZ010000002">
    <property type="protein sequence ID" value="MBW6397614.1"/>
    <property type="molecule type" value="Genomic_DNA"/>
</dbReference>
<reference evidence="1 2" key="1">
    <citation type="submission" date="2021-07" db="EMBL/GenBank/DDBJ databases">
        <authorList>
            <person name="So Y."/>
        </authorList>
    </citation>
    <scope>NUCLEOTIDE SEQUENCE [LARGE SCALE GENOMIC DNA]</scope>
    <source>
        <strain evidence="1 2">HJA6</strain>
    </source>
</reference>
<protein>
    <submittedName>
        <fullName evidence="1">Uncharacterized protein</fullName>
    </submittedName>
</protein>
<organism evidence="1 2">
    <name type="scientific">Roseomonas alba</name>
    <dbReference type="NCBI Taxonomy" id="2846776"/>
    <lineage>
        <taxon>Bacteria</taxon>
        <taxon>Pseudomonadati</taxon>
        <taxon>Pseudomonadota</taxon>
        <taxon>Alphaproteobacteria</taxon>
        <taxon>Acetobacterales</taxon>
        <taxon>Roseomonadaceae</taxon>
        <taxon>Roseomonas</taxon>
    </lineage>
</organism>
<comment type="caution">
    <text evidence="1">The sequence shown here is derived from an EMBL/GenBank/DDBJ whole genome shotgun (WGS) entry which is preliminary data.</text>
</comment>
<dbReference type="Proteomes" id="UP001196565">
    <property type="component" value="Unassembled WGS sequence"/>
</dbReference>
<keyword evidence="2" id="KW-1185">Reference proteome</keyword>
<name>A0ABS7A5N6_9PROT</name>